<dbReference type="GO" id="GO:0045892">
    <property type="term" value="P:negative regulation of DNA-templated transcription"/>
    <property type="evidence" value="ECO:0007669"/>
    <property type="project" value="InterPro"/>
</dbReference>
<dbReference type="InterPro" id="IPR015309">
    <property type="entry name" value="Tscrpt_rep_TraM"/>
</dbReference>
<gene>
    <name evidence="2" type="ORF">GA0061101_12652</name>
    <name evidence="1" type="ORF">GGD46_005905</name>
</gene>
<evidence type="ECO:0000313" key="1">
    <source>
        <dbReference type="EMBL" id="MBB6488587.1"/>
    </source>
</evidence>
<reference evidence="1 4" key="2">
    <citation type="submission" date="2020-08" db="EMBL/GenBank/DDBJ databases">
        <title>Genomic Encyclopedia of Type Strains, Phase IV (KMG-V): Genome sequencing to study the core and pangenomes of soil and plant-associated prokaryotes.</title>
        <authorList>
            <person name="Whitman W."/>
        </authorList>
    </citation>
    <scope>NUCLEOTIDE SEQUENCE [LARGE SCALE GENOMIC DNA]</scope>
    <source>
        <strain evidence="1 4">SEMIA 4060</strain>
    </source>
</reference>
<reference evidence="2 3" key="1">
    <citation type="submission" date="2016-08" db="EMBL/GenBank/DDBJ databases">
        <authorList>
            <person name="Seilhamer J.J."/>
        </authorList>
    </citation>
    <scope>NUCLEOTIDE SEQUENCE [LARGE SCALE GENOMIC DNA]</scope>
    <source>
        <strain evidence="2 3">P1-7</strain>
    </source>
</reference>
<evidence type="ECO:0000313" key="4">
    <source>
        <dbReference type="Proteomes" id="UP000565576"/>
    </source>
</evidence>
<accession>A0A1C3X781</accession>
<protein>
    <submittedName>
        <fullName evidence="2">Transcriptional repressor TraM</fullName>
    </submittedName>
</protein>
<dbReference type="EMBL" id="FMAF01000026">
    <property type="protein sequence ID" value="SCB47844.1"/>
    <property type="molecule type" value="Genomic_DNA"/>
</dbReference>
<evidence type="ECO:0000313" key="2">
    <source>
        <dbReference type="EMBL" id="SCB47844.1"/>
    </source>
</evidence>
<proteinExistence type="predicted"/>
<organism evidence="2 3">
    <name type="scientific">Rhizobium lusitanum</name>
    <dbReference type="NCBI Taxonomy" id="293958"/>
    <lineage>
        <taxon>Bacteria</taxon>
        <taxon>Pseudomonadati</taxon>
        <taxon>Pseudomonadota</taxon>
        <taxon>Alphaproteobacteria</taxon>
        <taxon>Hyphomicrobiales</taxon>
        <taxon>Rhizobiaceae</taxon>
        <taxon>Rhizobium/Agrobacterium group</taxon>
        <taxon>Rhizobium</taxon>
    </lineage>
</organism>
<sequence>MDNEVSFETSGKRESRYKAMREADLKALAISAIREHRRLLAADEAVYETWTLATANASTSRDVLKSLQDEYLDRQKKSEAQQEELSEIVDALGYVPDVPSENNE</sequence>
<dbReference type="EMBL" id="JACHBG010000024">
    <property type="protein sequence ID" value="MBB6488587.1"/>
    <property type="molecule type" value="Genomic_DNA"/>
</dbReference>
<dbReference type="AlphaFoldDB" id="A0A1C3X781"/>
<evidence type="ECO:0000313" key="3">
    <source>
        <dbReference type="Proteomes" id="UP000199205"/>
    </source>
</evidence>
<dbReference type="OrthoDB" id="8302520at2"/>
<dbReference type="Proteomes" id="UP000199205">
    <property type="component" value="Unassembled WGS sequence"/>
</dbReference>
<dbReference type="InterPro" id="IPR036336">
    <property type="entry name" value="Tscrpt_rep_TraM_sf"/>
</dbReference>
<dbReference type="Pfam" id="PF09228">
    <property type="entry name" value="Prok-TraM"/>
    <property type="match status" value="1"/>
</dbReference>
<dbReference type="SUPFAM" id="SSF109631">
    <property type="entry name" value="Transcriptional repressor TraM"/>
    <property type="match status" value="1"/>
</dbReference>
<dbReference type="RefSeq" id="WP_004119838.1">
    <property type="nucleotide sequence ID" value="NZ_FMAF01000026.1"/>
</dbReference>
<name>A0A1C3X781_9HYPH</name>
<dbReference type="Gene3D" id="1.10.287.160">
    <property type="entry name" value="HR1 repeat"/>
    <property type="match status" value="1"/>
</dbReference>
<dbReference type="Proteomes" id="UP000565576">
    <property type="component" value="Unassembled WGS sequence"/>
</dbReference>